<proteinExistence type="predicted"/>
<feature type="region of interest" description="Disordered" evidence="1">
    <location>
        <begin position="225"/>
        <end position="708"/>
    </location>
</feature>
<dbReference type="Proteomes" id="UP000179807">
    <property type="component" value="Unassembled WGS sequence"/>
</dbReference>
<gene>
    <name evidence="2" type="ORF">TRFO_10807</name>
</gene>
<dbReference type="AlphaFoldDB" id="A0A1J4JC90"/>
<dbReference type="VEuPathDB" id="TrichDB:TRFO_10807"/>
<reference evidence="2" key="1">
    <citation type="submission" date="2016-10" db="EMBL/GenBank/DDBJ databases">
        <authorList>
            <person name="Benchimol M."/>
            <person name="Almeida L.G."/>
            <person name="Vasconcelos A.T."/>
            <person name="Perreira-Neves A."/>
            <person name="Rosa I.A."/>
            <person name="Tasca T."/>
            <person name="Bogo M.R."/>
            <person name="de Souza W."/>
        </authorList>
    </citation>
    <scope>NUCLEOTIDE SEQUENCE [LARGE SCALE GENOMIC DNA]</scope>
    <source>
        <strain evidence="2">K</strain>
    </source>
</reference>
<dbReference type="EMBL" id="MLAK01001282">
    <property type="protein sequence ID" value="OHS94876.1"/>
    <property type="molecule type" value="Genomic_DNA"/>
</dbReference>
<feature type="compositionally biased region" description="Low complexity" evidence="1">
    <location>
        <begin position="486"/>
        <end position="500"/>
    </location>
</feature>
<feature type="compositionally biased region" description="Low complexity" evidence="1">
    <location>
        <begin position="565"/>
        <end position="622"/>
    </location>
</feature>
<feature type="compositionally biased region" description="Polar residues" evidence="1">
    <location>
        <begin position="388"/>
        <end position="425"/>
    </location>
</feature>
<feature type="compositionally biased region" description="Basic and acidic residues" evidence="1">
    <location>
        <begin position="225"/>
        <end position="240"/>
    </location>
</feature>
<comment type="caution">
    <text evidence="2">The sequence shown here is derived from an EMBL/GenBank/DDBJ whole genome shotgun (WGS) entry which is preliminary data.</text>
</comment>
<feature type="compositionally biased region" description="Polar residues" evidence="1">
    <location>
        <begin position="448"/>
        <end position="472"/>
    </location>
</feature>
<feature type="compositionally biased region" description="Low complexity" evidence="1">
    <location>
        <begin position="526"/>
        <end position="543"/>
    </location>
</feature>
<feature type="compositionally biased region" description="Basic and acidic residues" evidence="1">
    <location>
        <begin position="162"/>
        <end position="179"/>
    </location>
</feature>
<feature type="compositionally biased region" description="Basic and acidic residues" evidence="1">
    <location>
        <begin position="303"/>
        <end position="321"/>
    </location>
</feature>
<organism evidence="2 3">
    <name type="scientific">Tritrichomonas foetus</name>
    <dbReference type="NCBI Taxonomy" id="1144522"/>
    <lineage>
        <taxon>Eukaryota</taxon>
        <taxon>Metamonada</taxon>
        <taxon>Parabasalia</taxon>
        <taxon>Tritrichomonadida</taxon>
        <taxon>Tritrichomonadidae</taxon>
        <taxon>Tritrichomonas</taxon>
    </lineage>
</organism>
<dbReference type="RefSeq" id="XP_068348013.1">
    <property type="nucleotide sequence ID" value="XM_068495674.1"/>
</dbReference>
<evidence type="ECO:0000256" key="1">
    <source>
        <dbReference type="SAM" id="MobiDB-lite"/>
    </source>
</evidence>
<feature type="compositionally biased region" description="Basic and acidic residues" evidence="1">
    <location>
        <begin position="667"/>
        <end position="696"/>
    </location>
</feature>
<dbReference type="GeneID" id="94830378"/>
<sequence length="723" mass="81570">MESNLEIFHCQTFISILEIDNLQEKELQIKFQLNEMPQIKISSFNTIEGIDRYNIYKGFEFFTRLECFSAFQVLPVYIFLCNQEGQIICACGFDLSPMVVDAFRRNSHGKPGIETYQVPLPLQDRYNHILGQAHLEFAVQHFSTDANNIICYEELPTEVAPEPKKVQEEKVADDSDNKKEKKATKKKFPRVNPRAADLFLLNQKYLNTRVELVEQVRDLENQVKRMETSRRRQIYKQKEERRRRRKEMDPEFSYYSGYSSTSQSNFRTDQFNRVEEFTSIPMNKNNETKKSNKSLTNKSNKNNLEEFLKRQEAYSEKKKQLNDQNKQQGITTSKIHSKPKKNQSSHSRKSSQANSMVQEFDAIESPRKSDSNKVSQELTTSSKTSSTVNKPSEFTSTTKSDTVASTNNMNNGNTLPQQNNATNQYVDEDFSTTTKSTTDSKPKDSISFTTTSNEVTIPDSQINSNQKTSEISGISDFESESKHKSSSSSKKSLSSKKSSSPNEVSMISDFENDDPKSKEKSDLDISGIESTKSSSSRNKSSVIEIDDIDSIHDTQSFIKIDVDSDGSNKSSRSNKSKSSIKSNSSKGSTASKNSSRSKGSTTSKSSFKIDSSILSKNDNSSSKSKKSNDIDLSGIMDELDKNDGSSPIDSDLKDVLELTSSTMNLIEKTDKKKDTKKDTKKEDKEKKTSTQKKSSDDSFSSIGSSKTQESAMYTDILSILSDV</sequence>
<feature type="compositionally biased region" description="Low complexity" evidence="1">
    <location>
        <begin position="293"/>
        <end position="302"/>
    </location>
</feature>
<protein>
    <submittedName>
        <fullName evidence="2">Uncharacterized protein</fullName>
    </submittedName>
</protein>
<evidence type="ECO:0000313" key="3">
    <source>
        <dbReference type="Proteomes" id="UP000179807"/>
    </source>
</evidence>
<evidence type="ECO:0000313" key="2">
    <source>
        <dbReference type="EMBL" id="OHS94876.1"/>
    </source>
</evidence>
<feature type="compositionally biased region" description="Low complexity" evidence="1">
    <location>
        <begin position="253"/>
        <end position="264"/>
    </location>
</feature>
<name>A0A1J4JC90_9EUKA</name>
<feature type="region of interest" description="Disordered" evidence="1">
    <location>
        <begin position="162"/>
        <end position="188"/>
    </location>
</feature>
<dbReference type="OrthoDB" id="10668642at2759"/>
<keyword evidence="3" id="KW-1185">Reference proteome</keyword>
<feature type="compositionally biased region" description="Low complexity" evidence="1">
    <location>
        <begin position="697"/>
        <end position="707"/>
    </location>
</feature>
<feature type="compositionally biased region" description="Basic residues" evidence="1">
    <location>
        <begin position="335"/>
        <end position="349"/>
    </location>
</feature>
<feature type="compositionally biased region" description="Basic and acidic residues" evidence="1">
    <location>
        <begin position="513"/>
        <end position="523"/>
    </location>
</feature>
<accession>A0A1J4JC90</accession>